<dbReference type="OrthoDB" id="408631at2759"/>
<dbReference type="RefSeq" id="XP_043165925.1">
    <property type="nucleotide sequence ID" value="XM_043309990.1"/>
</dbReference>
<dbReference type="InterPro" id="IPR013094">
    <property type="entry name" value="AB_hydrolase_3"/>
</dbReference>
<evidence type="ECO:0000256" key="1">
    <source>
        <dbReference type="ARBA" id="ARBA00022801"/>
    </source>
</evidence>
<accession>A0A8J2MXA7</accession>
<dbReference type="PANTHER" id="PTHR48081:SF8">
    <property type="entry name" value="ALPHA_BETA HYDROLASE FOLD-3 DOMAIN-CONTAINING PROTEIN-RELATED"/>
    <property type="match status" value="1"/>
</dbReference>
<name>A0A8J2MXA7_9PLEO</name>
<evidence type="ECO:0000256" key="2">
    <source>
        <dbReference type="SAM" id="MobiDB-lite"/>
    </source>
</evidence>
<dbReference type="EMBL" id="CAJRGZ010000015">
    <property type="protein sequence ID" value="CAG5149520.1"/>
    <property type="molecule type" value="Genomic_DNA"/>
</dbReference>
<dbReference type="InterPro" id="IPR029058">
    <property type="entry name" value="AB_hydrolase_fold"/>
</dbReference>
<sequence>MDDDGDTKPESDSDETDTTPAQNASPHTVAWRSFALVFSCETLKRTGNMAIDSSTWKKYSEKDAELEALLPHLPPFKSFEDYSSATELRQSFNEQIGQLIAAGIVAFPDWTGYHKSEIQIPTRDGASIRSIVFHPEGKEPGPLYVYFHGGGWTIGMPEYGEVMAEALVKELGFTVVSVGYRLAPEHVFPTAAHDAIDAVKWCGENAKSLSANPSKGFILAGTSAGGNLANVAAHQVVEDKFTPNVTGVVLMSAAVCHHEAMPEEYKPHLSSWEDHKDSLGLGRRSMIWFFDKYKPDPKSPLMSPLIWKTHEGQPATYLQVMGTDPLRDEALVYENLLRDMGIPTKLDVYAGLPHGAPDFFPMHSAAKKASMDLKEGLEWILKQSSA</sequence>
<feature type="region of interest" description="Disordered" evidence="2">
    <location>
        <begin position="1"/>
        <end position="25"/>
    </location>
</feature>
<dbReference type="InterPro" id="IPR050300">
    <property type="entry name" value="GDXG_lipolytic_enzyme"/>
</dbReference>
<keyword evidence="5" id="KW-1185">Reference proteome</keyword>
<organism evidence="4 5">
    <name type="scientific">Alternaria atra</name>
    <dbReference type="NCBI Taxonomy" id="119953"/>
    <lineage>
        <taxon>Eukaryota</taxon>
        <taxon>Fungi</taxon>
        <taxon>Dikarya</taxon>
        <taxon>Ascomycota</taxon>
        <taxon>Pezizomycotina</taxon>
        <taxon>Dothideomycetes</taxon>
        <taxon>Pleosporomycetidae</taxon>
        <taxon>Pleosporales</taxon>
        <taxon>Pleosporineae</taxon>
        <taxon>Pleosporaceae</taxon>
        <taxon>Alternaria</taxon>
        <taxon>Alternaria sect. Ulocladioides</taxon>
    </lineage>
</organism>
<feature type="compositionally biased region" description="Basic and acidic residues" evidence="2">
    <location>
        <begin position="1"/>
        <end position="11"/>
    </location>
</feature>
<dbReference type="PANTHER" id="PTHR48081">
    <property type="entry name" value="AB HYDROLASE SUPERFAMILY PROTEIN C4A8.06C"/>
    <property type="match status" value="1"/>
</dbReference>
<comment type="caution">
    <text evidence="4">The sequence shown here is derived from an EMBL/GenBank/DDBJ whole genome shotgun (WGS) entry which is preliminary data.</text>
</comment>
<dbReference type="GeneID" id="67013825"/>
<dbReference type="Proteomes" id="UP000676310">
    <property type="component" value="Unassembled WGS sequence"/>
</dbReference>
<evidence type="ECO:0000313" key="5">
    <source>
        <dbReference type="Proteomes" id="UP000676310"/>
    </source>
</evidence>
<dbReference type="Pfam" id="PF07859">
    <property type="entry name" value="Abhydrolase_3"/>
    <property type="match status" value="1"/>
</dbReference>
<evidence type="ECO:0000259" key="3">
    <source>
        <dbReference type="Pfam" id="PF07859"/>
    </source>
</evidence>
<dbReference type="SUPFAM" id="SSF53474">
    <property type="entry name" value="alpha/beta-Hydrolases"/>
    <property type="match status" value="1"/>
</dbReference>
<protein>
    <recommendedName>
        <fullName evidence="3">Alpha/beta hydrolase fold-3 domain-containing protein</fullName>
    </recommendedName>
</protein>
<feature type="domain" description="Alpha/beta hydrolase fold-3" evidence="3">
    <location>
        <begin position="145"/>
        <end position="356"/>
    </location>
</feature>
<proteinExistence type="predicted"/>
<evidence type="ECO:0000313" key="4">
    <source>
        <dbReference type="EMBL" id="CAG5149520.1"/>
    </source>
</evidence>
<keyword evidence="1" id="KW-0378">Hydrolase</keyword>
<gene>
    <name evidence="4" type="ORF">ALTATR162_LOCUS2386</name>
</gene>
<dbReference type="Gene3D" id="3.40.50.1820">
    <property type="entry name" value="alpha/beta hydrolase"/>
    <property type="match status" value="1"/>
</dbReference>
<reference evidence="4" key="1">
    <citation type="submission" date="2021-05" db="EMBL/GenBank/DDBJ databases">
        <authorList>
            <person name="Stam R."/>
        </authorList>
    </citation>
    <scope>NUCLEOTIDE SEQUENCE</scope>
    <source>
        <strain evidence="4">CS162</strain>
    </source>
</reference>
<dbReference type="AlphaFoldDB" id="A0A8J2MXA7"/>
<dbReference type="GO" id="GO:0016787">
    <property type="term" value="F:hydrolase activity"/>
    <property type="evidence" value="ECO:0007669"/>
    <property type="project" value="UniProtKB-KW"/>
</dbReference>